<evidence type="ECO:0000256" key="5">
    <source>
        <dbReference type="SAM" id="SignalP"/>
    </source>
</evidence>
<evidence type="ECO:0000256" key="1">
    <source>
        <dbReference type="ARBA" id="ARBA00022614"/>
    </source>
</evidence>
<evidence type="ECO:0000256" key="2">
    <source>
        <dbReference type="ARBA" id="ARBA00022729"/>
    </source>
</evidence>
<proteinExistence type="predicted"/>
<keyword evidence="1" id="KW-0433">Leucine-rich repeat</keyword>
<evidence type="ECO:0000256" key="4">
    <source>
        <dbReference type="SAM" id="MobiDB-lite"/>
    </source>
</evidence>
<protein>
    <submittedName>
        <fullName evidence="6">Uncharacterized protein</fullName>
    </submittedName>
</protein>
<feature type="chain" id="PRO_5040188871" evidence="5">
    <location>
        <begin position="25"/>
        <end position="328"/>
    </location>
</feature>
<dbReference type="SUPFAM" id="SSF52058">
    <property type="entry name" value="L domain-like"/>
    <property type="match status" value="1"/>
</dbReference>
<dbReference type="PANTHER" id="PTHR24373:SF392">
    <property type="entry name" value="NEPHROCAN"/>
    <property type="match status" value="1"/>
</dbReference>
<dbReference type="InterPro" id="IPR003591">
    <property type="entry name" value="Leu-rich_rpt_typical-subtyp"/>
</dbReference>
<keyword evidence="3" id="KW-0677">Repeat</keyword>
<accession>A0A9N9S981</accession>
<feature type="compositionally biased region" description="Low complexity" evidence="4">
    <location>
        <begin position="310"/>
        <end position="328"/>
    </location>
</feature>
<name>A0A9N9S981_9DIPT</name>
<dbReference type="SMART" id="SM00369">
    <property type="entry name" value="LRR_TYP"/>
    <property type="match status" value="3"/>
</dbReference>
<evidence type="ECO:0000313" key="7">
    <source>
        <dbReference type="Proteomes" id="UP001153620"/>
    </source>
</evidence>
<dbReference type="InterPro" id="IPR050328">
    <property type="entry name" value="Dev_Immune_Receptor"/>
</dbReference>
<dbReference type="Gene3D" id="3.80.10.10">
    <property type="entry name" value="Ribonuclease Inhibitor"/>
    <property type="match status" value="1"/>
</dbReference>
<dbReference type="OrthoDB" id="9985615at2759"/>
<dbReference type="AlphaFoldDB" id="A0A9N9S981"/>
<reference evidence="6" key="2">
    <citation type="submission" date="2022-10" db="EMBL/GenBank/DDBJ databases">
        <authorList>
            <consortium name="ENA_rothamsted_submissions"/>
            <consortium name="culmorum"/>
            <person name="King R."/>
        </authorList>
    </citation>
    <scope>NUCLEOTIDE SEQUENCE</scope>
</reference>
<evidence type="ECO:0000313" key="6">
    <source>
        <dbReference type="EMBL" id="CAG9811383.1"/>
    </source>
</evidence>
<gene>
    <name evidence="6" type="ORF">CHIRRI_LOCUS14192</name>
</gene>
<dbReference type="PANTHER" id="PTHR24373">
    <property type="entry name" value="SLIT RELATED LEUCINE-RICH REPEAT NEURONAL PROTEIN"/>
    <property type="match status" value="1"/>
</dbReference>
<keyword evidence="2 5" id="KW-0732">Signal</keyword>
<dbReference type="Proteomes" id="UP001153620">
    <property type="component" value="Chromosome 4"/>
</dbReference>
<reference evidence="6" key="1">
    <citation type="submission" date="2022-01" db="EMBL/GenBank/DDBJ databases">
        <authorList>
            <person name="King R."/>
        </authorList>
    </citation>
    <scope>NUCLEOTIDE SEQUENCE</scope>
</reference>
<organism evidence="6 7">
    <name type="scientific">Chironomus riparius</name>
    <dbReference type="NCBI Taxonomy" id="315576"/>
    <lineage>
        <taxon>Eukaryota</taxon>
        <taxon>Metazoa</taxon>
        <taxon>Ecdysozoa</taxon>
        <taxon>Arthropoda</taxon>
        <taxon>Hexapoda</taxon>
        <taxon>Insecta</taxon>
        <taxon>Pterygota</taxon>
        <taxon>Neoptera</taxon>
        <taxon>Endopterygota</taxon>
        <taxon>Diptera</taxon>
        <taxon>Nematocera</taxon>
        <taxon>Chironomoidea</taxon>
        <taxon>Chironomidae</taxon>
        <taxon>Chironominae</taxon>
        <taxon>Chironomus</taxon>
    </lineage>
</organism>
<feature type="signal peptide" evidence="5">
    <location>
        <begin position="1"/>
        <end position="24"/>
    </location>
</feature>
<evidence type="ECO:0000256" key="3">
    <source>
        <dbReference type="ARBA" id="ARBA00022737"/>
    </source>
</evidence>
<sequence length="328" mass="37968">MVQIYLKIFKVLLLFLFFTDLNISAQVIQYNFKEVVSTDYRCDCLLMSFKQSYQNSTILSTQHLHNRTDDDVTSFSFKDGSSFQDFPSMICDKFKNLKSIFMKRVVAALIGDKTFDKCTNLEELELYAIHENELDDKIFNKNLKFRNVKILSGSLNTISKNVFACLNQTLTVLNLHINSDSFRFPLNFTTNLTNLKTLQLFIENLVNLPQDFFENLENIENLQMISCNIRNLPKDIFKPLKNLQILNLMSNKLTAIHKDSFGSHPYLMIADFSDNNIISVDPKFYQFPSLLFVSLSESCHEGTLADDSLNGTRNRNANNNCTRNYRPR</sequence>
<dbReference type="InterPro" id="IPR001611">
    <property type="entry name" value="Leu-rich_rpt"/>
</dbReference>
<dbReference type="Pfam" id="PF13855">
    <property type="entry name" value="LRR_8"/>
    <property type="match status" value="1"/>
</dbReference>
<keyword evidence="7" id="KW-1185">Reference proteome</keyword>
<dbReference type="InterPro" id="IPR032675">
    <property type="entry name" value="LRR_dom_sf"/>
</dbReference>
<dbReference type="EMBL" id="OU895880">
    <property type="protein sequence ID" value="CAG9811383.1"/>
    <property type="molecule type" value="Genomic_DNA"/>
</dbReference>
<feature type="region of interest" description="Disordered" evidence="4">
    <location>
        <begin position="309"/>
        <end position="328"/>
    </location>
</feature>